<proteinExistence type="predicted"/>
<evidence type="ECO:0000256" key="1">
    <source>
        <dbReference type="SAM" id="MobiDB-lite"/>
    </source>
</evidence>
<keyword evidence="3" id="KW-1185">Reference proteome</keyword>
<comment type="caution">
    <text evidence="2">The sequence shown here is derived from an EMBL/GenBank/DDBJ whole genome shotgun (WGS) entry which is preliminary data.</text>
</comment>
<sequence>MPCPMPMQSSGSTSWRNSNLSNIGARSMNSNRRPRVRISTAGSSTMQQQRYQLTYHNSLAREPHLVLHAPCLGRLCLINIVRSPGSTPAITAAGIRA</sequence>
<reference evidence="2 3" key="1">
    <citation type="journal article" date="2019" name="New Phytol.">
        <title>Comparative genomics reveals unique wood-decay strategies and fruiting body development in the Schizophyllaceae.</title>
        <authorList>
            <person name="Almasi E."/>
            <person name="Sahu N."/>
            <person name="Krizsan K."/>
            <person name="Balint B."/>
            <person name="Kovacs G.M."/>
            <person name="Kiss B."/>
            <person name="Cseklye J."/>
            <person name="Drula E."/>
            <person name="Henrissat B."/>
            <person name="Nagy I."/>
            <person name="Chovatia M."/>
            <person name="Adam C."/>
            <person name="LaButti K."/>
            <person name="Lipzen A."/>
            <person name="Riley R."/>
            <person name="Grigoriev I.V."/>
            <person name="Nagy L.G."/>
        </authorList>
    </citation>
    <scope>NUCLEOTIDE SEQUENCE [LARGE SCALE GENOMIC DNA]</scope>
    <source>
        <strain evidence="2 3">NL-1724</strain>
    </source>
</reference>
<feature type="region of interest" description="Disordered" evidence="1">
    <location>
        <begin position="1"/>
        <end position="47"/>
    </location>
</feature>
<gene>
    <name evidence="2" type="ORF">BD626DRAFT_506084</name>
</gene>
<feature type="compositionally biased region" description="Polar residues" evidence="1">
    <location>
        <begin position="7"/>
        <end position="31"/>
    </location>
</feature>
<organism evidence="2 3">
    <name type="scientific">Schizophyllum amplum</name>
    <dbReference type="NCBI Taxonomy" id="97359"/>
    <lineage>
        <taxon>Eukaryota</taxon>
        <taxon>Fungi</taxon>
        <taxon>Dikarya</taxon>
        <taxon>Basidiomycota</taxon>
        <taxon>Agaricomycotina</taxon>
        <taxon>Agaricomycetes</taxon>
        <taxon>Agaricomycetidae</taxon>
        <taxon>Agaricales</taxon>
        <taxon>Schizophyllaceae</taxon>
        <taxon>Schizophyllum</taxon>
    </lineage>
</organism>
<accession>A0A550C5B5</accession>
<dbReference type="Proteomes" id="UP000320762">
    <property type="component" value="Unassembled WGS sequence"/>
</dbReference>
<name>A0A550C5B5_9AGAR</name>
<evidence type="ECO:0000313" key="2">
    <source>
        <dbReference type="EMBL" id="TRM59985.1"/>
    </source>
</evidence>
<dbReference type="EMBL" id="VDMD01000024">
    <property type="protein sequence ID" value="TRM59985.1"/>
    <property type="molecule type" value="Genomic_DNA"/>
</dbReference>
<dbReference type="AlphaFoldDB" id="A0A550C5B5"/>
<evidence type="ECO:0000313" key="3">
    <source>
        <dbReference type="Proteomes" id="UP000320762"/>
    </source>
</evidence>
<protein>
    <submittedName>
        <fullName evidence="2">Uncharacterized protein</fullName>
    </submittedName>
</protein>